<dbReference type="STRING" id="314260.PB2503_03972"/>
<keyword evidence="1" id="KW-0808">Transferase</keyword>
<dbReference type="HAMAP" id="MF_01121">
    <property type="entry name" value="Sirtuin_ClassIII"/>
    <property type="match status" value="1"/>
</dbReference>
<dbReference type="HOGENOM" id="CLU_023643_3_1_5"/>
<evidence type="ECO:0000256" key="2">
    <source>
        <dbReference type="ARBA" id="ARBA00023027"/>
    </source>
</evidence>
<dbReference type="GO" id="GO:0005737">
    <property type="term" value="C:cytoplasm"/>
    <property type="evidence" value="ECO:0007669"/>
    <property type="project" value="UniProtKB-SubCell"/>
</dbReference>
<comment type="subcellular location">
    <subcellularLocation>
        <location evidence="3">Cytoplasm</location>
    </subcellularLocation>
</comment>
<dbReference type="InterPro" id="IPR003000">
    <property type="entry name" value="Sirtuin"/>
</dbReference>
<feature type="binding site" evidence="3">
    <location>
        <begin position="90"/>
        <end position="93"/>
    </location>
    <ligand>
        <name>NAD(+)</name>
        <dbReference type="ChEBI" id="CHEBI:57540"/>
    </ligand>
</feature>
<keyword evidence="3" id="KW-0963">Cytoplasm</keyword>
<dbReference type="PANTHER" id="PTHR11085">
    <property type="entry name" value="NAD-DEPENDENT PROTEIN DEACYLASE SIRTUIN-5, MITOCHONDRIAL-RELATED"/>
    <property type="match status" value="1"/>
</dbReference>
<dbReference type="Gene3D" id="3.30.1600.10">
    <property type="entry name" value="SIR2/SIRT2 'Small Domain"/>
    <property type="match status" value="1"/>
</dbReference>
<keyword evidence="7" id="KW-1185">Reference proteome</keyword>
<keyword evidence="3 4" id="KW-0862">Zinc</keyword>
<evidence type="ECO:0000256" key="4">
    <source>
        <dbReference type="PROSITE-ProRule" id="PRU00236"/>
    </source>
</evidence>
<reference evidence="7" key="1">
    <citation type="submission" date="2010-08" db="EMBL/GenBank/DDBJ databases">
        <title>Genome sequence of Parvularcula bermudensis HTCC2503.</title>
        <authorList>
            <person name="Kang D.-M."/>
            <person name="Oh H.-M."/>
            <person name="Cho J.-C."/>
        </authorList>
    </citation>
    <scope>NUCLEOTIDE SEQUENCE [LARGE SCALE GENOMIC DNA]</scope>
    <source>
        <strain evidence="7">ATCC BAA-594 / HTCC2503 / KCTC 12087</strain>
    </source>
</reference>
<evidence type="ECO:0000313" key="7">
    <source>
        <dbReference type="Proteomes" id="UP000001302"/>
    </source>
</evidence>
<feature type="binding site" evidence="3">
    <location>
        <begin position="201"/>
        <end position="203"/>
    </location>
    <ligand>
        <name>NAD(+)</name>
        <dbReference type="ChEBI" id="CHEBI:57540"/>
    </ligand>
</feature>
<dbReference type="InterPro" id="IPR029035">
    <property type="entry name" value="DHS-like_NAD/FAD-binding_dom"/>
</dbReference>
<comment type="catalytic activity">
    <reaction evidence="3">
        <text>N(6)-succinyl-L-lysyl-[protein] + NAD(+) + H2O = 2''-O-succinyl-ADP-D-ribose + nicotinamide + L-lysyl-[protein]</text>
        <dbReference type="Rhea" id="RHEA:47668"/>
        <dbReference type="Rhea" id="RHEA-COMP:9752"/>
        <dbReference type="Rhea" id="RHEA-COMP:11877"/>
        <dbReference type="ChEBI" id="CHEBI:15377"/>
        <dbReference type="ChEBI" id="CHEBI:17154"/>
        <dbReference type="ChEBI" id="CHEBI:29969"/>
        <dbReference type="ChEBI" id="CHEBI:57540"/>
        <dbReference type="ChEBI" id="CHEBI:87830"/>
        <dbReference type="ChEBI" id="CHEBI:87832"/>
    </reaction>
</comment>
<dbReference type="InterPro" id="IPR050134">
    <property type="entry name" value="NAD-dep_sirtuin_deacylases"/>
</dbReference>
<name>E0TE48_PARBH</name>
<dbReference type="GO" id="GO:0036055">
    <property type="term" value="F:protein-succinyllysine desuccinylase activity"/>
    <property type="evidence" value="ECO:0007669"/>
    <property type="project" value="UniProtKB-UniRule"/>
</dbReference>
<accession>E0TE48</accession>
<dbReference type="eggNOG" id="COG0846">
    <property type="taxonomic scope" value="Bacteria"/>
</dbReference>
<feature type="binding site" evidence="3">
    <location>
        <begin position="8"/>
        <end position="27"/>
    </location>
    <ligand>
        <name>NAD(+)</name>
        <dbReference type="ChEBI" id="CHEBI:57540"/>
    </ligand>
</feature>
<dbReference type="AlphaFoldDB" id="E0TE48"/>
<dbReference type="InterPro" id="IPR026590">
    <property type="entry name" value="Ssirtuin_cat_dom"/>
</dbReference>
<evidence type="ECO:0000256" key="3">
    <source>
        <dbReference type="HAMAP-Rule" id="MF_01121"/>
    </source>
</evidence>
<dbReference type="GO" id="GO:0017136">
    <property type="term" value="F:histone deacetylase activity, NAD-dependent"/>
    <property type="evidence" value="ECO:0007669"/>
    <property type="project" value="TreeGrafter"/>
</dbReference>
<proteinExistence type="inferred from homology"/>
<keyword evidence="3 4" id="KW-0479">Metal-binding</keyword>
<organism evidence="6 7">
    <name type="scientific">Parvularcula bermudensis (strain ATCC BAA-594 / HTCC2503 / KCTC 12087)</name>
    <dbReference type="NCBI Taxonomy" id="314260"/>
    <lineage>
        <taxon>Bacteria</taxon>
        <taxon>Pseudomonadati</taxon>
        <taxon>Pseudomonadota</taxon>
        <taxon>Alphaproteobacteria</taxon>
        <taxon>Parvularculales</taxon>
        <taxon>Parvularculaceae</taxon>
        <taxon>Parvularcula</taxon>
    </lineage>
</organism>
<dbReference type="Gene3D" id="3.40.50.1220">
    <property type="entry name" value="TPP-binding domain"/>
    <property type="match status" value="1"/>
</dbReference>
<sequence>MRLVILTGAGISADSGVDTFRDEGGVWSQVRLEDVATPEAFLHTPDRVHAFYNRRRAQLPNVAPNAAHLALAALERRLREDRHEFVLITQNVDNLHQRAGSDSVFPMHGQLDRALCVHCGGVVALTEDLSTKTACPQCQRQGGMRPNIVWFGEIPHFLDDIAAAIEGADHFVAIGTSGTVYPAAGLVEGARQAGAVTTLINRDPAENDTMFDHIIAGRAAEAVPAWADRLVDSLTERKA</sequence>
<comment type="domain">
    <text evidence="3">2 residues (Tyr-52 and Arg-55) present in a large hydrophobic pocket are probably involved in substrate specificity. They are important for desuccinylation activity, but dispensable for deacetylation activity.</text>
</comment>
<feature type="binding site" evidence="3">
    <location>
        <begin position="175"/>
        <end position="177"/>
    </location>
    <ligand>
        <name>NAD(+)</name>
        <dbReference type="ChEBI" id="CHEBI:57540"/>
    </ligand>
</feature>
<reference evidence="6 7" key="2">
    <citation type="journal article" date="2011" name="J. Bacteriol.">
        <title>Complete genome sequence of strain HTCC2503T of Parvularcula bermudensis, the type species of the order "Parvularculales" in the class Alphaproteobacteria.</title>
        <authorList>
            <person name="Oh H.M."/>
            <person name="Kang I."/>
            <person name="Vergin K.L."/>
            <person name="Kang D."/>
            <person name="Rhee K.H."/>
            <person name="Giovannoni S.J."/>
            <person name="Cho J.C."/>
        </authorList>
    </citation>
    <scope>NUCLEOTIDE SEQUENCE [LARGE SCALE GENOMIC DNA]</scope>
    <source>
        <strain evidence="7">ATCC BAA-594 / HTCC2503 / KCTC 12087</strain>
    </source>
</reference>
<dbReference type="GO" id="GO:0070403">
    <property type="term" value="F:NAD+ binding"/>
    <property type="evidence" value="ECO:0007669"/>
    <property type="project" value="UniProtKB-UniRule"/>
</dbReference>
<comment type="catalytic activity">
    <reaction evidence="3">
        <text>N(6)-acetyl-L-lysyl-[protein] + NAD(+) + H2O = 2''-O-acetyl-ADP-D-ribose + nicotinamide + L-lysyl-[protein]</text>
        <dbReference type="Rhea" id="RHEA:43636"/>
        <dbReference type="Rhea" id="RHEA-COMP:9752"/>
        <dbReference type="Rhea" id="RHEA-COMP:10731"/>
        <dbReference type="ChEBI" id="CHEBI:15377"/>
        <dbReference type="ChEBI" id="CHEBI:17154"/>
        <dbReference type="ChEBI" id="CHEBI:29969"/>
        <dbReference type="ChEBI" id="CHEBI:57540"/>
        <dbReference type="ChEBI" id="CHEBI:61930"/>
        <dbReference type="ChEBI" id="CHEBI:83767"/>
        <dbReference type="EC" id="2.3.1.286"/>
    </reaction>
</comment>
<keyword evidence="2 3" id="KW-0520">NAD</keyword>
<feature type="domain" description="Deacetylase sirtuin-type" evidence="5">
    <location>
        <begin position="1"/>
        <end position="234"/>
    </location>
</feature>
<feature type="binding site" evidence="3">
    <location>
        <position position="52"/>
    </location>
    <ligand>
        <name>substrate</name>
    </ligand>
</feature>
<dbReference type="PANTHER" id="PTHR11085:SF4">
    <property type="entry name" value="NAD-DEPENDENT PROTEIN DEACYLASE"/>
    <property type="match status" value="1"/>
</dbReference>
<dbReference type="PROSITE" id="PS50305">
    <property type="entry name" value="SIRTUIN"/>
    <property type="match status" value="1"/>
</dbReference>
<comment type="function">
    <text evidence="3">NAD-dependent lysine deacetylase and desuccinylase that specifically removes acetyl and succinyl groups on target proteins. Modulates the activities of several proteins which are inactive in their acylated form.</text>
</comment>
<dbReference type="EMBL" id="CP002156">
    <property type="protein sequence ID" value="ADM08869.1"/>
    <property type="molecule type" value="Genomic_DNA"/>
</dbReference>
<dbReference type="GO" id="GO:0008270">
    <property type="term" value="F:zinc ion binding"/>
    <property type="evidence" value="ECO:0007669"/>
    <property type="project" value="UniProtKB-UniRule"/>
</dbReference>
<evidence type="ECO:0000256" key="1">
    <source>
        <dbReference type="ARBA" id="ARBA00022679"/>
    </source>
</evidence>
<dbReference type="OrthoDB" id="9800582at2"/>
<dbReference type="InterPro" id="IPR026591">
    <property type="entry name" value="Sirtuin_cat_small_dom_sf"/>
</dbReference>
<comment type="cofactor">
    <cofactor evidence="3">
        <name>Zn(2+)</name>
        <dbReference type="ChEBI" id="CHEBI:29105"/>
    </cofactor>
    <text evidence="3">Binds 1 zinc ion per subunit.</text>
</comment>
<dbReference type="Pfam" id="PF02146">
    <property type="entry name" value="SIR2"/>
    <property type="match status" value="1"/>
</dbReference>
<feature type="binding site" evidence="3">
    <location>
        <position position="55"/>
    </location>
    <ligand>
        <name>substrate</name>
    </ligand>
</feature>
<evidence type="ECO:0000259" key="5">
    <source>
        <dbReference type="PROSITE" id="PS50305"/>
    </source>
</evidence>
<comment type="similarity">
    <text evidence="3">Belongs to the sirtuin family. Class III subfamily.</text>
</comment>
<dbReference type="RefSeq" id="WP_013299843.1">
    <property type="nucleotide sequence ID" value="NC_014414.1"/>
</dbReference>
<dbReference type="SUPFAM" id="SSF52467">
    <property type="entry name" value="DHS-like NAD/FAD-binding domain"/>
    <property type="match status" value="1"/>
</dbReference>
<protein>
    <recommendedName>
        <fullName evidence="3">NAD-dependent protein deacylase</fullName>
        <ecNumber evidence="3">2.3.1.286</ecNumber>
    </recommendedName>
    <alternativeName>
        <fullName evidence="3">Regulatory protein SIR2 homolog</fullName>
    </alternativeName>
</protein>
<evidence type="ECO:0000313" key="6">
    <source>
        <dbReference type="EMBL" id="ADM08869.1"/>
    </source>
</evidence>
<gene>
    <name evidence="3" type="primary">cobB</name>
    <name evidence="6" type="ordered locus">PB2503_03972</name>
</gene>
<feature type="binding site" evidence="3 4">
    <location>
        <position position="138"/>
    </location>
    <ligand>
        <name>Zn(2+)</name>
        <dbReference type="ChEBI" id="CHEBI:29105"/>
    </ligand>
</feature>
<dbReference type="EC" id="2.3.1.286" evidence="3"/>
<feature type="binding site" evidence="3 4">
    <location>
        <position position="119"/>
    </location>
    <ligand>
        <name>Zn(2+)</name>
        <dbReference type="ChEBI" id="CHEBI:29105"/>
    </ligand>
</feature>
<dbReference type="GO" id="GO:0036054">
    <property type="term" value="F:protein-malonyllysine demalonylase activity"/>
    <property type="evidence" value="ECO:0007669"/>
    <property type="project" value="InterPro"/>
</dbReference>
<feature type="binding site" evidence="3 4">
    <location>
        <position position="135"/>
    </location>
    <ligand>
        <name>Zn(2+)</name>
        <dbReference type="ChEBI" id="CHEBI:29105"/>
    </ligand>
</feature>
<dbReference type="InterPro" id="IPR027546">
    <property type="entry name" value="Sirtuin_class_III"/>
</dbReference>
<feature type="binding site" evidence="3">
    <location>
        <position position="219"/>
    </location>
    <ligand>
        <name>NAD(+)</name>
        <dbReference type="ChEBI" id="CHEBI:57540"/>
    </ligand>
</feature>
<feature type="binding site" evidence="3 4">
    <location>
        <position position="116"/>
    </location>
    <ligand>
        <name>Zn(2+)</name>
        <dbReference type="ChEBI" id="CHEBI:29105"/>
    </ligand>
</feature>
<dbReference type="KEGG" id="pbr:PB2503_03972"/>
<dbReference type="Proteomes" id="UP000001302">
    <property type="component" value="Chromosome"/>
</dbReference>
<feature type="active site" description="Proton acceptor" evidence="3 4">
    <location>
        <position position="108"/>
    </location>
</feature>